<dbReference type="SUPFAM" id="SSF50974">
    <property type="entry name" value="Nitrous oxide reductase, N-terminal domain"/>
    <property type="match status" value="1"/>
</dbReference>
<dbReference type="Pfam" id="PF03150">
    <property type="entry name" value="CCP_MauG"/>
    <property type="match status" value="1"/>
</dbReference>
<dbReference type="InterPro" id="IPR004852">
    <property type="entry name" value="Di-haem_cyt_c_peroxidsae"/>
</dbReference>
<reference evidence="7" key="1">
    <citation type="submission" date="2021-11" db="EMBL/GenBank/DDBJ databases">
        <title>Genome sequence.</title>
        <authorList>
            <person name="Sun Q."/>
        </authorList>
    </citation>
    <scope>NUCLEOTIDE SEQUENCE</scope>
    <source>
        <strain evidence="7">JC732</strain>
    </source>
</reference>
<dbReference type="GO" id="GO:0016491">
    <property type="term" value="F:oxidoreductase activity"/>
    <property type="evidence" value="ECO:0007669"/>
    <property type="project" value="InterPro"/>
</dbReference>
<dbReference type="GO" id="GO:0020037">
    <property type="term" value="F:heme binding"/>
    <property type="evidence" value="ECO:0007669"/>
    <property type="project" value="InterPro"/>
</dbReference>
<keyword evidence="5" id="KW-0732">Signal</keyword>
<evidence type="ECO:0000313" key="8">
    <source>
        <dbReference type="Proteomes" id="UP001139103"/>
    </source>
</evidence>
<keyword evidence="3 4" id="KW-0408">Iron</keyword>
<dbReference type="Proteomes" id="UP001139103">
    <property type="component" value="Unassembled WGS sequence"/>
</dbReference>
<gene>
    <name evidence="7" type="ORF">LOC68_14270</name>
</gene>
<dbReference type="RefSeq" id="WP_230219888.1">
    <property type="nucleotide sequence ID" value="NZ_JAJKFT010000010.1"/>
</dbReference>
<name>A0A9X1MNN6_9BACT</name>
<dbReference type="InterPro" id="IPR051200">
    <property type="entry name" value="Host-pathogen_enzymatic-act"/>
</dbReference>
<feature type="domain" description="Cytochrome c" evidence="6">
    <location>
        <begin position="490"/>
        <end position="591"/>
    </location>
</feature>
<dbReference type="InterPro" id="IPR036909">
    <property type="entry name" value="Cyt_c-like_dom_sf"/>
</dbReference>
<accession>A0A9X1MNN6</accession>
<feature type="chain" id="PRO_5040799872" evidence="5">
    <location>
        <begin position="20"/>
        <end position="591"/>
    </location>
</feature>
<evidence type="ECO:0000256" key="3">
    <source>
        <dbReference type="ARBA" id="ARBA00023004"/>
    </source>
</evidence>
<dbReference type="Gene3D" id="1.10.760.10">
    <property type="entry name" value="Cytochrome c-like domain"/>
    <property type="match status" value="2"/>
</dbReference>
<organism evidence="7 8">
    <name type="scientific">Blastopirellula sediminis</name>
    <dbReference type="NCBI Taxonomy" id="2894196"/>
    <lineage>
        <taxon>Bacteria</taxon>
        <taxon>Pseudomonadati</taxon>
        <taxon>Planctomycetota</taxon>
        <taxon>Planctomycetia</taxon>
        <taxon>Pirellulales</taxon>
        <taxon>Pirellulaceae</taxon>
        <taxon>Blastopirellula</taxon>
    </lineage>
</organism>
<comment type="caution">
    <text evidence="7">The sequence shown here is derived from an EMBL/GenBank/DDBJ whole genome shotgun (WGS) entry which is preliminary data.</text>
</comment>
<keyword evidence="8" id="KW-1185">Reference proteome</keyword>
<dbReference type="InterPro" id="IPR015943">
    <property type="entry name" value="WD40/YVTN_repeat-like_dom_sf"/>
</dbReference>
<evidence type="ECO:0000259" key="6">
    <source>
        <dbReference type="PROSITE" id="PS51007"/>
    </source>
</evidence>
<evidence type="ECO:0000256" key="4">
    <source>
        <dbReference type="PROSITE-ProRule" id="PRU00433"/>
    </source>
</evidence>
<sequence length="591" mass="64464">MVRQSLICMLLLLLTGSVASGQTLSDYRSPVDIALSPQGDWMLVANQTSGTLSLVDLASARVLDEIPVGPRPSYVLICPDGKTALVSATDAGQLVKVAVADGKLNKIAAIDVGFDPHGVAVMKDGTRAFVALPSGHAVAVVDLVQNRLIEHSFPGKLPRYLALTPDDSRLAVGLSGDGSVAVMETVGNSTLYATRIKGMNVGHMKTSADGTQVYFPWLHYGENIPSPGNIRRGWVLGNRLGRVDLTADKLDEVLSLDTEGNAVSDAFGLDLTPDESHVVISASGTHELLVLRLNDLKMYTVGSTEHIDQELLDDPARFARIPVGGRPMGLEITPDGQSVYVANYLLDAVQEIDLASRTVKRMIPLGPPVEISLARQGEALFYDGDKSFDRWYSCHSCHYDGGSNAEIFDTRNDRTVGTYKTAPVLWNVSKTFPWTWHGWQEDLRSAMQTSFTETMQGKKLPEDEFDALIAYFDQLKPPANPFARDQANSAAVARGKAIFFSDKAACGSCHSGEHLTDGQSHDVGTNQKRDYYDGYNTPSLLGVYSKVRLLHHGRARTLEELLTEHHAPQDIAGEKLTEQETRDLVEYLKTL</sequence>
<dbReference type="AlphaFoldDB" id="A0A9X1MNN6"/>
<dbReference type="PANTHER" id="PTHR47197:SF3">
    <property type="entry name" value="DIHYDRO-HEME D1 DEHYDROGENASE"/>
    <property type="match status" value="1"/>
</dbReference>
<keyword evidence="1 4" id="KW-0349">Heme</keyword>
<evidence type="ECO:0000256" key="1">
    <source>
        <dbReference type="ARBA" id="ARBA00022617"/>
    </source>
</evidence>
<dbReference type="EMBL" id="JAJKFT010000010">
    <property type="protein sequence ID" value="MCC9629555.1"/>
    <property type="molecule type" value="Genomic_DNA"/>
</dbReference>
<proteinExistence type="predicted"/>
<evidence type="ECO:0000256" key="2">
    <source>
        <dbReference type="ARBA" id="ARBA00022723"/>
    </source>
</evidence>
<evidence type="ECO:0000313" key="7">
    <source>
        <dbReference type="EMBL" id="MCC9629555.1"/>
    </source>
</evidence>
<dbReference type="GO" id="GO:0046872">
    <property type="term" value="F:metal ion binding"/>
    <property type="evidence" value="ECO:0007669"/>
    <property type="project" value="UniProtKB-KW"/>
</dbReference>
<evidence type="ECO:0000256" key="5">
    <source>
        <dbReference type="SAM" id="SignalP"/>
    </source>
</evidence>
<dbReference type="InterPro" id="IPR011045">
    <property type="entry name" value="N2O_reductase_N"/>
</dbReference>
<dbReference type="GO" id="GO:0009055">
    <property type="term" value="F:electron transfer activity"/>
    <property type="evidence" value="ECO:0007669"/>
    <property type="project" value="InterPro"/>
</dbReference>
<dbReference type="PROSITE" id="PS51007">
    <property type="entry name" value="CYTC"/>
    <property type="match status" value="2"/>
</dbReference>
<dbReference type="Gene3D" id="2.130.10.10">
    <property type="entry name" value="YVTN repeat-like/Quinoprotein amine dehydrogenase"/>
    <property type="match status" value="1"/>
</dbReference>
<dbReference type="InterPro" id="IPR009056">
    <property type="entry name" value="Cyt_c-like_dom"/>
</dbReference>
<feature type="domain" description="Cytochrome c" evidence="6">
    <location>
        <begin position="372"/>
        <end position="476"/>
    </location>
</feature>
<dbReference type="Pfam" id="PF00034">
    <property type="entry name" value="Cytochrom_C"/>
    <property type="match status" value="1"/>
</dbReference>
<feature type="signal peptide" evidence="5">
    <location>
        <begin position="1"/>
        <end position="19"/>
    </location>
</feature>
<protein>
    <submittedName>
        <fullName evidence="7">C-type cytochrome</fullName>
    </submittedName>
</protein>
<keyword evidence="2 4" id="KW-0479">Metal-binding</keyword>
<dbReference type="PANTHER" id="PTHR47197">
    <property type="entry name" value="PROTEIN NIRF"/>
    <property type="match status" value="1"/>
</dbReference>
<dbReference type="SUPFAM" id="SSF46626">
    <property type="entry name" value="Cytochrome c"/>
    <property type="match status" value="2"/>
</dbReference>